<comment type="similarity">
    <text evidence="4 11">Belongs to the copper/topaquinone oxidase family.</text>
</comment>
<evidence type="ECO:0000256" key="11">
    <source>
        <dbReference type="RuleBase" id="RU000672"/>
    </source>
</evidence>
<keyword evidence="9 11" id="KW-0186">Copper</keyword>
<comment type="subunit">
    <text evidence="5">Homodimer.</text>
</comment>
<feature type="domain" description="Copper amine oxidase N3-terminal" evidence="15">
    <location>
        <begin position="180"/>
        <end position="274"/>
    </location>
</feature>
<evidence type="ECO:0000259" key="13">
    <source>
        <dbReference type="Pfam" id="PF01179"/>
    </source>
</evidence>
<dbReference type="InterPro" id="IPR016182">
    <property type="entry name" value="Cu_amine_oxidase_N-reg"/>
</dbReference>
<dbReference type="PANTHER" id="PTHR10638">
    <property type="entry name" value="COPPER AMINE OXIDASE"/>
    <property type="match status" value="1"/>
</dbReference>
<dbReference type="Proteomes" id="UP001642540">
    <property type="component" value="Unassembled WGS sequence"/>
</dbReference>
<dbReference type="EC" id="1.4.3.-" evidence="11"/>
<evidence type="ECO:0000256" key="5">
    <source>
        <dbReference type="ARBA" id="ARBA00011738"/>
    </source>
</evidence>
<comment type="PTM">
    <text evidence="11">Topaquinone (TPQ) is generated by copper-dependent autoxidation of a specific tyrosyl residue.</text>
</comment>
<dbReference type="PANTHER" id="PTHR10638:SF86">
    <property type="entry name" value="COPPER AMINE OXIDASE 1-RELATED"/>
    <property type="match status" value="1"/>
</dbReference>
<reference evidence="16 17" key="1">
    <citation type="submission" date="2024-08" db="EMBL/GenBank/DDBJ databases">
        <authorList>
            <person name="Cucini C."/>
            <person name="Frati F."/>
        </authorList>
    </citation>
    <scope>NUCLEOTIDE SEQUENCE [LARGE SCALE GENOMIC DNA]</scope>
</reference>
<keyword evidence="8 11" id="KW-0560">Oxidoreductase</keyword>
<evidence type="ECO:0000259" key="14">
    <source>
        <dbReference type="Pfam" id="PF02727"/>
    </source>
</evidence>
<dbReference type="InterPro" id="IPR015802">
    <property type="entry name" value="Cu_amine_oxidase_N3"/>
</dbReference>
<dbReference type="PROSITE" id="PS01164">
    <property type="entry name" value="COPPER_AMINE_OXID_1"/>
    <property type="match status" value="1"/>
</dbReference>
<evidence type="ECO:0000259" key="15">
    <source>
        <dbReference type="Pfam" id="PF02728"/>
    </source>
</evidence>
<keyword evidence="17" id="KW-1185">Reference proteome</keyword>
<comment type="cofactor">
    <cofactor evidence="3">
        <name>Zn(2+)</name>
        <dbReference type="ChEBI" id="CHEBI:29105"/>
    </cofactor>
</comment>
<evidence type="ECO:0000313" key="16">
    <source>
        <dbReference type="EMBL" id="CAL8085027.1"/>
    </source>
</evidence>
<evidence type="ECO:0000256" key="8">
    <source>
        <dbReference type="ARBA" id="ARBA00023002"/>
    </source>
</evidence>
<evidence type="ECO:0000256" key="3">
    <source>
        <dbReference type="ARBA" id="ARBA00001947"/>
    </source>
</evidence>
<evidence type="ECO:0000256" key="2">
    <source>
        <dbReference type="ARBA" id="ARBA00001936"/>
    </source>
</evidence>
<dbReference type="Gene3D" id="2.70.98.20">
    <property type="entry name" value="Copper amine oxidase, catalytic domain"/>
    <property type="match status" value="1"/>
</dbReference>
<evidence type="ECO:0000256" key="1">
    <source>
        <dbReference type="ARBA" id="ARBA00001935"/>
    </source>
</evidence>
<feature type="domain" description="Copper amine oxidase catalytic" evidence="13">
    <location>
        <begin position="316"/>
        <end position="721"/>
    </location>
</feature>
<dbReference type="InterPro" id="IPR036460">
    <property type="entry name" value="Cu_amine_oxidase_C_sf"/>
</dbReference>
<comment type="cofactor">
    <cofactor evidence="2">
        <name>Mn(2+)</name>
        <dbReference type="ChEBI" id="CHEBI:29035"/>
    </cofactor>
</comment>
<gene>
    <name evidence="16" type="ORF">ODALV1_LOCUS5980</name>
</gene>
<dbReference type="InterPro" id="IPR015798">
    <property type="entry name" value="Cu_amine_oxidase_C"/>
</dbReference>
<name>A0ABP1Q0X5_9HEXA</name>
<evidence type="ECO:0000256" key="10">
    <source>
        <dbReference type="ARBA" id="ARBA00023211"/>
    </source>
</evidence>
<evidence type="ECO:0000256" key="12">
    <source>
        <dbReference type="SAM" id="MobiDB-lite"/>
    </source>
</evidence>
<keyword evidence="10" id="KW-0464">Manganese</keyword>
<dbReference type="Pfam" id="PF02727">
    <property type="entry name" value="Cu_amine_oxidN2"/>
    <property type="match status" value="1"/>
</dbReference>
<evidence type="ECO:0000256" key="6">
    <source>
        <dbReference type="ARBA" id="ARBA00022723"/>
    </source>
</evidence>
<dbReference type="Pfam" id="PF02728">
    <property type="entry name" value="Cu_amine_oxidN3"/>
    <property type="match status" value="1"/>
</dbReference>
<comment type="cofactor">
    <cofactor evidence="1">
        <name>Cu cation</name>
        <dbReference type="ChEBI" id="CHEBI:23378"/>
    </cofactor>
</comment>
<proteinExistence type="inferred from homology"/>
<feature type="region of interest" description="Disordered" evidence="12">
    <location>
        <begin position="281"/>
        <end position="300"/>
    </location>
</feature>
<sequence length="744" mass="85484">MGSILELKPYFKFIQDSGKYPPVTSYRMSHVSHKLPSYSASHKDFFHYLMLLVFSHLVNSRLRRDLTPWARTSNRKPNPNQLLLHPLDPLTEDEINTTSAIIRHFRRGNWIFNYITLKEPEKYLLLPSFLQDRPPESSLIPRKSFTILLDRATNHAYEVTVNLYTKQVEAWDDAPDGVTPTLTPEELLLSERIMRADVGVQERCRQLGWGNMSLVFGDPWSMGYIGDRPEFHGRRLIMSYLYGRNFDNDCQYAHPFDFIAIVDILQEKVIAIEELPTHGDFDARNKQGNRVPRETSNYEPQLQHPESFRKDLKPVTVSQRGGPSYIIKGNEISWQKFKMRIGFNGREGMTLHNVNYNDGGRVRPLFYRMSLAEMFVPYGDPRPPYHRKHVFDGGQYGIGFGTNSLTPQLDCIGEVHMFDFFLHNQKGEAQKLKRAVCVHEEDGGILWKHTDFRNGRSSITRSQRLAVTFMATVGNYDYIYTWHFHQDGTIKFTIGLTGILSVHLIAEYDSTAGHGSIVFPRINAPFHQHFFALRIDPEVDGNMNTVVVSDMVPGSSPELFGKNPYGQAFHSRKIPLRTAGEGRTQVAPELSRSWLISNQNSLHPYTHQPVAWKFEPWASPPMLMSKESPIHPMAEFLDYNTWVTPYKEGQMFPGGFYLNNSGLPEWVREDEGASIENRDVVFWHNFGISHVPRVEDFPVMPVVECGVVLKPYNFFKENPALDVLPPGKSEYGGGLDARNMWSKY</sequence>
<dbReference type="InterPro" id="IPR015800">
    <property type="entry name" value="Cu_amine_oxidase_N2"/>
</dbReference>
<keyword evidence="6 11" id="KW-0479">Metal-binding</keyword>
<dbReference type="Gene3D" id="3.10.450.40">
    <property type="match status" value="2"/>
</dbReference>
<comment type="caution">
    <text evidence="16">The sequence shown here is derived from an EMBL/GenBank/DDBJ whole genome shotgun (WGS) entry which is preliminary data.</text>
</comment>
<dbReference type="EMBL" id="CAXLJM020000019">
    <property type="protein sequence ID" value="CAL8085027.1"/>
    <property type="molecule type" value="Genomic_DNA"/>
</dbReference>
<dbReference type="InterPro" id="IPR000269">
    <property type="entry name" value="Cu_amine_oxidase"/>
</dbReference>
<dbReference type="SUPFAM" id="SSF54416">
    <property type="entry name" value="Amine oxidase N-terminal region"/>
    <property type="match status" value="2"/>
</dbReference>
<evidence type="ECO:0000313" key="17">
    <source>
        <dbReference type="Proteomes" id="UP001642540"/>
    </source>
</evidence>
<protein>
    <recommendedName>
        <fullName evidence="11">Amine oxidase</fullName>
        <ecNumber evidence="11">1.4.3.-</ecNumber>
    </recommendedName>
</protein>
<comment type="cofactor">
    <cofactor evidence="11">
        <name>Cu cation</name>
        <dbReference type="ChEBI" id="CHEBI:23378"/>
    </cofactor>
    <text evidence="11">Contains 1 topaquinone per subunit.</text>
</comment>
<dbReference type="SUPFAM" id="SSF49998">
    <property type="entry name" value="Amine oxidase catalytic domain"/>
    <property type="match status" value="1"/>
</dbReference>
<accession>A0ABP1Q0X5</accession>
<organism evidence="16 17">
    <name type="scientific">Orchesella dallaii</name>
    <dbReference type="NCBI Taxonomy" id="48710"/>
    <lineage>
        <taxon>Eukaryota</taxon>
        <taxon>Metazoa</taxon>
        <taxon>Ecdysozoa</taxon>
        <taxon>Arthropoda</taxon>
        <taxon>Hexapoda</taxon>
        <taxon>Collembola</taxon>
        <taxon>Entomobryomorpha</taxon>
        <taxon>Entomobryoidea</taxon>
        <taxon>Orchesellidae</taxon>
        <taxon>Orchesellinae</taxon>
        <taxon>Orchesella</taxon>
    </lineage>
</organism>
<evidence type="ECO:0000256" key="4">
    <source>
        <dbReference type="ARBA" id="ARBA00007983"/>
    </source>
</evidence>
<evidence type="ECO:0000256" key="9">
    <source>
        <dbReference type="ARBA" id="ARBA00023008"/>
    </source>
</evidence>
<dbReference type="InterPro" id="IPR049948">
    <property type="entry name" value="Cu_Am_ox_TPQ-bd"/>
</dbReference>
<dbReference type="Pfam" id="PF01179">
    <property type="entry name" value="Cu_amine_oxid"/>
    <property type="match status" value="1"/>
</dbReference>
<keyword evidence="7 11" id="KW-0801">TPQ</keyword>
<evidence type="ECO:0000256" key="7">
    <source>
        <dbReference type="ARBA" id="ARBA00022772"/>
    </source>
</evidence>
<feature type="domain" description="Copper amine oxidase N2-terminal" evidence="14">
    <location>
        <begin position="85"/>
        <end position="172"/>
    </location>
</feature>